<dbReference type="EMBL" id="JAAVMX010000003">
    <property type="protein sequence ID" value="KAF4511370.1"/>
    <property type="molecule type" value="Genomic_DNA"/>
</dbReference>
<dbReference type="GO" id="GO:0003676">
    <property type="term" value="F:nucleic acid binding"/>
    <property type="evidence" value="ECO:0007669"/>
    <property type="project" value="InterPro"/>
</dbReference>
<dbReference type="AlphaFoldDB" id="A0A8H4V8B5"/>
<proteinExistence type="predicted"/>
<name>A0A8H4V8B5_9HYPO</name>
<feature type="domain" description="Gfd2/YDR514C-like C-terminal" evidence="1">
    <location>
        <begin position="300"/>
        <end position="481"/>
    </location>
</feature>
<dbReference type="PANTHER" id="PTHR28083">
    <property type="entry name" value="GOOD FOR FULL DBP5 ACTIVITY PROTEIN 2"/>
    <property type="match status" value="1"/>
</dbReference>
<dbReference type="Pfam" id="PF21762">
    <property type="entry name" value="DEDDh_C"/>
    <property type="match status" value="1"/>
</dbReference>
<evidence type="ECO:0000313" key="3">
    <source>
        <dbReference type="Proteomes" id="UP000557566"/>
    </source>
</evidence>
<evidence type="ECO:0000313" key="2">
    <source>
        <dbReference type="EMBL" id="KAF4511370.1"/>
    </source>
</evidence>
<dbReference type="PANTHER" id="PTHR28083:SF1">
    <property type="entry name" value="GOOD FOR FULL DBP5 ACTIVITY PROTEIN 2"/>
    <property type="match status" value="1"/>
</dbReference>
<accession>A0A8H4V8B5</accession>
<dbReference type="InterPro" id="IPR040151">
    <property type="entry name" value="Gfd2/YDR514C-like"/>
</dbReference>
<dbReference type="OrthoDB" id="5953249at2759"/>
<evidence type="ECO:0000259" key="1">
    <source>
        <dbReference type="Pfam" id="PF21762"/>
    </source>
</evidence>
<dbReference type="SUPFAM" id="SSF53098">
    <property type="entry name" value="Ribonuclease H-like"/>
    <property type="match status" value="1"/>
</dbReference>
<dbReference type="InterPro" id="IPR048519">
    <property type="entry name" value="Gfd2/YDR514C-like_C"/>
</dbReference>
<dbReference type="Proteomes" id="UP000557566">
    <property type="component" value="Unassembled WGS sequence"/>
</dbReference>
<gene>
    <name evidence="2" type="ORF">G6O67_003176</name>
</gene>
<comment type="caution">
    <text evidence="2">The sequence shown here is derived from an EMBL/GenBank/DDBJ whole genome shotgun (WGS) entry which is preliminary data.</text>
</comment>
<reference evidence="2 3" key="1">
    <citation type="journal article" date="2020" name="Genome Biol. Evol.">
        <title>A new high-quality draft genome assembly of the Chinese cordyceps Ophiocordyceps sinensis.</title>
        <authorList>
            <person name="Shu R."/>
            <person name="Zhang J."/>
            <person name="Meng Q."/>
            <person name="Zhang H."/>
            <person name="Zhou G."/>
            <person name="Li M."/>
            <person name="Wu P."/>
            <person name="Zhao Y."/>
            <person name="Chen C."/>
            <person name="Qin Q."/>
        </authorList>
    </citation>
    <scope>NUCLEOTIDE SEQUENCE [LARGE SCALE GENOMIC DNA]</scope>
    <source>
        <strain evidence="2 3">IOZ07</strain>
    </source>
</reference>
<keyword evidence="3" id="KW-1185">Reference proteome</keyword>
<organism evidence="2 3">
    <name type="scientific">Ophiocordyceps sinensis</name>
    <dbReference type="NCBI Taxonomy" id="72228"/>
    <lineage>
        <taxon>Eukaryota</taxon>
        <taxon>Fungi</taxon>
        <taxon>Dikarya</taxon>
        <taxon>Ascomycota</taxon>
        <taxon>Pezizomycotina</taxon>
        <taxon>Sordariomycetes</taxon>
        <taxon>Hypocreomycetidae</taxon>
        <taxon>Hypocreales</taxon>
        <taxon>Ophiocordycipitaceae</taxon>
        <taxon>Ophiocordyceps</taxon>
    </lineage>
</organism>
<dbReference type="InterPro" id="IPR012337">
    <property type="entry name" value="RNaseH-like_sf"/>
</dbReference>
<dbReference type="GO" id="GO:0005634">
    <property type="term" value="C:nucleus"/>
    <property type="evidence" value="ECO:0007669"/>
    <property type="project" value="TreeGrafter"/>
</dbReference>
<protein>
    <recommendedName>
        <fullName evidence="1">Gfd2/YDR514C-like C-terminal domain-containing protein</fullName>
    </recommendedName>
</protein>
<sequence>MSDSDLAAQLALLQDILGQKVGLCDASDMVEEARETASMENEDEPSWETWGAKEECPVATSNAWYRDPPAKRAKNTIAPTPVVQQAPPIGVMIDCSALGVGETVGDDVAFCPWKALVAYPSTFIGKTNKPRARPFFDTILEDRSWDFFYLHDPRKPQAPAHLLVPTAQFESFLGEINRELHTALAIPPGVNSARFSLKFGNGGVPKPRYLTHSNNETGLARALCPVVYDADIQGFYNASKAQQDAFVMTLGKMASVPSNLDKKRKAQERANQRAVDRQGMMDQAQTLLGLGEVGNNTRAVFVSMDLEALEVAPHPVSEVGIAILDVNDIGSDPPGRGGSNWWQFIKAYHLRTREHSGVTNHRYVTGCPGAFDFGVSTFPWEKELAGAITSILEPYIDGQKHLVFVAHDAKQDINYLSRIGLQVHDLPGLAGEIDTKELHQAWRDCDEGRGLQSVLSDLGIASANLHNAGNDAVFTMRGMICLAVEQVRKDEAKGRGDEYVPALWTG</sequence>
<dbReference type="Gene3D" id="3.30.420.10">
    <property type="entry name" value="Ribonuclease H-like superfamily/Ribonuclease H"/>
    <property type="match status" value="1"/>
</dbReference>
<dbReference type="InterPro" id="IPR036397">
    <property type="entry name" value="RNaseH_sf"/>
</dbReference>